<keyword evidence="2" id="KW-1185">Reference proteome</keyword>
<name>A0ABW2N640_9ACTN</name>
<dbReference type="EMBL" id="JBHTCH010000027">
    <property type="protein sequence ID" value="MFC7362759.1"/>
    <property type="molecule type" value="Genomic_DNA"/>
</dbReference>
<dbReference type="Proteomes" id="UP001596524">
    <property type="component" value="Unassembled WGS sequence"/>
</dbReference>
<evidence type="ECO:0000313" key="2">
    <source>
        <dbReference type="Proteomes" id="UP001596524"/>
    </source>
</evidence>
<proteinExistence type="predicted"/>
<organism evidence="1 2">
    <name type="scientific">Nocardioides astragali</name>
    <dbReference type="NCBI Taxonomy" id="1776736"/>
    <lineage>
        <taxon>Bacteria</taxon>
        <taxon>Bacillati</taxon>
        <taxon>Actinomycetota</taxon>
        <taxon>Actinomycetes</taxon>
        <taxon>Propionibacteriales</taxon>
        <taxon>Nocardioidaceae</taxon>
        <taxon>Nocardioides</taxon>
    </lineage>
</organism>
<dbReference type="RefSeq" id="WP_255892803.1">
    <property type="nucleotide sequence ID" value="NZ_JAFMZM010000007.1"/>
</dbReference>
<accession>A0ABW2N640</accession>
<sequence>MHDDTNTDLHGLVRLRGDLLAEGLTDNQIARLVRARVLHRIRYGAYVPYDVWESLSVEDRHRLLGRAVLARAHPSTALTHVSSIVERRVPVWGVPLDVAHTTRELPERAGRRSADWIPHRGVLGETDIEVVNGVRISKAARSAFEVTTIAGVEASLVAVNRLLHAGAMTVAEFAQTVEEHQCWPGSLTADLVLRLADPRLESVAEDRFAYLSYKQGLPRPEPQWEVRDEWGNLVARLDFAWPELATFLEIDGKIKYERYRKDGESLEEYLMREKERERLVCQLTGWTCLRATWADLARPEILAARIRGVLAARSK</sequence>
<reference evidence="2" key="1">
    <citation type="journal article" date="2019" name="Int. J. Syst. Evol. Microbiol.">
        <title>The Global Catalogue of Microorganisms (GCM) 10K type strain sequencing project: providing services to taxonomists for standard genome sequencing and annotation.</title>
        <authorList>
            <consortium name="The Broad Institute Genomics Platform"/>
            <consortium name="The Broad Institute Genome Sequencing Center for Infectious Disease"/>
            <person name="Wu L."/>
            <person name="Ma J."/>
        </authorList>
    </citation>
    <scope>NUCLEOTIDE SEQUENCE [LARGE SCALE GENOMIC DNA]</scope>
    <source>
        <strain evidence="2">FCH27</strain>
    </source>
</reference>
<comment type="caution">
    <text evidence="1">The sequence shown here is derived from an EMBL/GenBank/DDBJ whole genome shotgun (WGS) entry which is preliminary data.</text>
</comment>
<evidence type="ECO:0000313" key="1">
    <source>
        <dbReference type="EMBL" id="MFC7362759.1"/>
    </source>
</evidence>
<protein>
    <recommendedName>
        <fullName evidence="3">Transcriptional regulator, AbiEi antitoxin, Type IV TA system</fullName>
    </recommendedName>
</protein>
<evidence type="ECO:0008006" key="3">
    <source>
        <dbReference type="Google" id="ProtNLM"/>
    </source>
</evidence>
<gene>
    <name evidence="1" type="ORF">ACFQO6_20995</name>
</gene>